<reference evidence="2 3" key="1">
    <citation type="journal article" date="2014" name="Int. J. Syst. Evol. Microbiol.">
        <title>Complete genome sequence of Corynebacterium casei LMG S-19264T (=DSM 44701T), isolated from a smear-ripened cheese.</title>
        <authorList>
            <consortium name="US DOE Joint Genome Institute (JGI-PGF)"/>
            <person name="Walter F."/>
            <person name="Albersmeier A."/>
            <person name="Kalinowski J."/>
            <person name="Ruckert C."/>
        </authorList>
    </citation>
    <scope>NUCLEOTIDE SEQUENCE [LARGE SCALE GENOMIC DNA]</scope>
    <source>
        <strain evidence="2 3">CGMCC 1.12976</strain>
    </source>
</reference>
<dbReference type="InterPro" id="IPR018306">
    <property type="entry name" value="Phage_T5_Orf172_DNA-bd"/>
</dbReference>
<organism evidence="2 3">
    <name type="scientific">Subtercola lobariae</name>
    <dbReference type="NCBI Taxonomy" id="1588641"/>
    <lineage>
        <taxon>Bacteria</taxon>
        <taxon>Bacillati</taxon>
        <taxon>Actinomycetota</taxon>
        <taxon>Actinomycetes</taxon>
        <taxon>Micrococcales</taxon>
        <taxon>Microbacteriaceae</taxon>
        <taxon>Subtercola</taxon>
    </lineage>
</organism>
<evidence type="ECO:0000259" key="1">
    <source>
        <dbReference type="SMART" id="SM00974"/>
    </source>
</evidence>
<sequence length="169" mass="18965">MPVPRRPRSPPRALLAAYDFVARDVGVTDVLPTPCPACGSRLGVRYPSGWLCAVCEWKLGDAPDGELTAPRVDVVYYVRSANTIKIGTSANPRGRLAQLHFDELLAFERGDRLLERRRHKQFASHRIAGSEWFTANEALEQHVSALRAGVDDPWGLYHRWVSEAIALRY</sequence>
<dbReference type="RefSeq" id="WP_229715403.1">
    <property type="nucleotide sequence ID" value="NZ_BMGP01000006.1"/>
</dbReference>
<dbReference type="Proteomes" id="UP000598775">
    <property type="component" value="Unassembled WGS sequence"/>
</dbReference>
<protein>
    <recommendedName>
        <fullName evidence="1">Bacteriophage T5 Orf172 DNA-binding domain-containing protein</fullName>
    </recommendedName>
</protein>
<name>A0A917BBN5_9MICO</name>
<comment type="caution">
    <text evidence="2">The sequence shown here is derived from an EMBL/GenBank/DDBJ whole genome shotgun (WGS) entry which is preliminary data.</text>
</comment>
<evidence type="ECO:0000313" key="3">
    <source>
        <dbReference type="Proteomes" id="UP000598775"/>
    </source>
</evidence>
<dbReference type="AlphaFoldDB" id="A0A917BBN5"/>
<evidence type="ECO:0000313" key="2">
    <source>
        <dbReference type="EMBL" id="GGF35750.1"/>
    </source>
</evidence>
<feature type="domain" description="Bacteriophage T5 Orf172 DNA-binding" evidence="1">
    <location>
        <begin position="78"/>
        <end position="146"/>
    </location>
</feature>
<dbReference type="SMART" id="SM00974">
    <property type="entry name" value="T5orf172"/>
    <property type="match status" value="1"/>
</dbReference>
<gene>
    <name evidence="2" type="ORF">GCM10011399_30940</name>
</gene>
<dbReference type="Pfam" id="PF13455">
    <property type="entry name" value="MUG113"/>
    <property type="match status" value="1"/>
</dbReference>
<proteinExistence type="predicted"/>
<dbReference type="EMBL" id="BMGP01000006">
    <property type="protein sequence ID" value="GGF35750.1"/>
    <property type="molecule type" value="Genomic_DNA"/>
</dbReference>
<accession>A0A917BBN5</accession>
<keyword evidence="3" id="KW-1185">Reference proteome</keyword>